<proteinExistence type="predicted"/>
<name>U9T7B9_RHIID</name>
<protein>
    <submittedName>
        <fullName evidence="1">Uncharacterized protein</fullName>
    </submittedName>
</protein>
<organism evidence="1">
    <name type="scientific">Rhizophagus irregularis (strain DAOM 181602 / DAOM 197198 / MUCL 43194)</name>
    <name type="common">Arbuscular mycorrhizal fungus</name>
    <name type="synonym">Glomus intraradices</name>
    <dbReference type="NCBI Taxonomy" id="747089"/>
    <lineage>
        <taxon>Eukaryota</taxon>
        <taxon>Fungi</taxon>
        <taxon>Fungi incertae sedis</taxon>
        <taxon>Mucoromycota</taxon>
        <taxon>Glomeromycotina</taxon>
        <taxon>Glomeromycetes</taxon>
        <taxon>Glomerales</taxon>
        <taxon>Glomeraceae</taxon>
        <taxon>Rhizophagus</taxon>
    </lineage>
</organism>
<sequence length="51" mass="5722">MAKKGLAVGHLAVWLQPKWPKKSWPWPNANTALKDYLGLNIIPVDLISINN</sequence>
<reference evidence="1" key="1">
    <citation type="submission" date="2013-07" db="EMBL/GenBank/DDBJ databases">
        <title>The genome of an arbuscular mycorrhizal fungus provides insights into the evolution of the oldest plant symbiosis.</title>
        <authorList>
            <consortium name="DOE Joint Genome Institute"/>
            <person name="Tisserant E."/>
            <person name="Malbreil M."/>
            <person name="Kuo A."/>
            <person name="Kohler A."/>
            <person name="Symeonidi A."/>
            <person name="Balestrini R."/>
            <person name="Charron P."/>
            <person name="Duensing N."/>
            <person name="Frei-dit-Frey N."/>
            <person name="Gianinazzi-Pearson V."/>
            <person name="Gilbert B."/>
            <person name="Handa Y."/>
            <person name="Hijri M."/>
            <person name="Kaul R."/>
            <person name="Kawaguchi M."/>
            <person name="Krajinski F."/>
            <person name="Lammers P."/>
            <person name="Lapierre D."/>
            <person name="Masclaux F.G."/>
            <person name="Murat C."/>
            <person name="Morin E."/>
            <person name="Ndikumana S."/>
            <person name="Pagni M."/>
            <person name="Petitpierre D."/>
            <person name="Requena N."/>
            <person name="Rosikiewicz P."/>
            <person name="Riley R."/>
            <person name="Saito K."/>
            <person name="San Clemente H."/>
            <person name="Shapiro H."/>
            <person name="van Tuinen D."/>
            <person name="Becard G."/>
            <person name="Bonfante P."/>
            <person name="Paszkowski U."/>
            <person name="Shachar-Hill Y."/>
            <person name="Young J.P."/>
            <person name="Sanders I.R."/>
            <person name="Henrissat B."/>
            <person name="Rensing S.A."/>
            <person name="Grigoriev I.V."/>
            <person name="Corradi N."/>
            <person name="Roux C."/>
            <person name="Martin F."/>
        </authorList>
    </citation>
    <scope>NUCLEOTIDE SEQUENCE</scope>
    <source>
        <strain evidence="1">DAOM 197198</strain>
    </source>
</reference>
<gene>
    <name evidence="1" type="ORF">GLOINDRAFT_524</name>
</gene>
<dbReference type="AlphaFoldDB" id="U9T7B9"/>
<dbReference type="EMBL" id="KI294645">
    <property type="protein sequence ID" value="ESA04015.1"/>
    <property type="molecule type" value="Genomic_DNA"/>
</dbReference>
<evidence type="ECO:0000313" key="1">
    <source>
        <dbReference type="EMBL" id="ESA04015.1"/>
    </source>
</evidence>
<dbReference type="HOGENOM" id="CLU_3107599_0_0_1"/>
<accession>U9T7B9</accession>